<dbReference type="Pfam" id="PF13527">
    <property type="entry name" value="Acetyltransf_9"/>
    <property type="match status" value="1"/>
</dbReference>
<dbReference type="PROSITE" id="PS51186">
    <property type="entry name" value="GNAT"/>
    <property type="match status" value="1"/>
</dbReference>
<dbReference type="RefSeq" id="WP_105333806.1">
    <property type="nucleotide sequence ID" value="NZ_PUHZ01000004.1"/>
</dbReference>
<name>A0A2S8GSZ8_9BACT</name>
<evidence type="ECO:0000259" key="1">
    <source>
        <dbReference type="PROSITE" id="PS51186"/>
    </source>
</evidence>
<reference evidence="2 3" key="1">
    <citation type="submission" date="2018-02" db="EMBL/GenBank/DDBJ databases">
        <title>Comparative genomes isolates from brazilian mangrove.</title>
        <authorList>
            <person name="Araujo J.E."/>
            <person name="Taketani R.G."/>
            <person name="Silva M.C.P."/>
            <person name="Loureco M.V."/>
            <person name="Andreote F.D."/>
        </authorList>
    </citation>
    <scope>NUCLEOTIDE SEQUENCE [LARGE SCALE GENOMIC DNA]</scope>
    <source>
        <strain evidence="2 3">Nap-Phe MGV</strain>
    </source>
</reference>
<dbReference type="InterPro" id="IPR000182">
    <property type="entry name" value="GNAT_dom"/>
</dbReference>
<proteinExistence type="predicted"/>
<dbReference type="Proteomes" id="UP000237819">
    <property type="component" value="Unassembled WGS sequence"/>
</dbReference>
<evidence type="ECO:0000313" key="3">
    <source>
        <dbReference type="Proteomes" id="UP000237819"/>
    </source>
</evidence>
<dbReference type="AlphaFoldDB" id="A0A2S8GSZ8"/>
<dbReference type="GO" id="GO:0016747">
    <property type="term" value="F:acyltransferase activity, transferring groups other than amino-acyl groups"/>
    <property type="evidence" value="ECO:0007669"/>
    <property type="project" value="InterPro"/>
</dbReference>
<protein>
    <recommendedName>
        <fullName evidence="1">N-acetyltransferase domain-containing protein</fullName>
    </recommendedName>
</protein>
<organism evidence="2 3">
    <name type="scientific">Blastopirellula marina</name>
    <dbReference type="NCBI Taxonomy" id="124"/>
    <lineage>
        <taxon>Bacteria</taxon>
        <taxon>Pseudomonadati</taxon>
        <taxon>Planctomycetota</taxon>
        <taxon>Planctomycetia</taxon>
        <taxon>Pirellulales</taxon>
        <taxon>Pirellulaceae</taxon>
        <taxon>Blastopirellula</taxon>
    </lineage>
</organism>
<dbReference type="OrthoDB" id="236279at2"/>
<dbReference type="Gene3D" id="3.40.630.30">
    <property type="match status" value="1"/>
</dbReference>
<dbReference type="SUPFAM" id="SSF55729">
    <property type="entry name" value="Acyl-CoA N-acyltransferases (Nat)"/>
    <property type="match status" value="1"/>
</dbReference>
<comment type="caution">
    <text evidence="2">The sequence shown here is derived from an EMBL/GenBank/DDBJ whole genome shotgun (WGS) entry which is preliminary data.</text>
</comment>
<dbReference type="EMBL" id="PUHZ01000004">
    <property type="protein sequence ID" value="PQO47545.1"/>
    <property type="molecule type" value="Genomic_DNA"/>
</dbReference>
<dbReference type="CDD" id="cd04301">
    <property type="entry name" value="NAT_SF"/>
    <property type="match status" value="1"/>
</dbReference>
<sequence length="446" mass="49945">MRAVQASPLTKSIRSSNIRSPKASPLLIGRATQGDSFPIFEMMQRALLRPSENEFHIEQERPGYDPGQRIVCRDDGQVVGHVRVIRRKTRLADRIATTLHVDELATAPEYRGRGIAAQLLAEVDAELQRCGAECAVYRTDSPDYLARRGWTPLSSQTRSHGDPAQILANMQRPQPLRHWEEESTEPSRLSIRLYRQVEFAGLTSLYERRFNDLLGAAVRTQEQWRWLLDRRGFQQLYVAIDGGNKLALDDDSRIVGYAMTGGGQILETVAAPGREDVSTELFRRICGDALERDQRIIYYHAPACDPLHRAVRSAAPPQRPVSSSTVMVRWRHPLQSLAEHAERFRANLLKVGYPLPCDLGLHVDGEKHSLHFTERSGSLSDGKLGRSFLRLTQNDLVRLLCGDLNVGQALERGDLFASTKMATDAATAALKMPALWFPPLEDAAAI</sequence>
<dbReference type="InterPro" id="IPR016181">
    <property type="entry name" value="Acyl_CoA_acyltransferase"/>
</dbReference>
<feature type="domain" description="N-acetyltransferase" evidence="1">
    <location>
        <begin position="26"/>
        <end position="173"/>
    </location>
</feature>
<gene>
    <name evidence="2" type="ORF">C5Y93_02475</name>
</gene>
<accession>A0A2S8GSZ8</accession>
<evidence type="ECO:0000313" key="2">
    <source>
        <dbReference type="EMBL" id="PQO47545.1"/>
    </source>
</evidence>